<dbReference type="Proteomes" id="UP000005459">
    <property type="component" value="Unassembled WGS sequence"/>
</dbReference>
<dbReference type="PANTHER" id="PTHR42759:SF6">
    <property type="entry name" value="REGULATORY PROTEIN-RELATED"/>
    <property type="match status" value="1"/>
</dbReference>
<dbReference type="SUPFAM" id="SSF52540">
    <property type="entry name" value="P-loop containing nucleoside triphosphate hydrolases"/>
    <property type="match status" value="1"/>
</dbReference>
<reference evidence="2 3" key="1">
    <citation type="submission" date="2011-06" db="EMBL/GenBank/DDBJ databases">
        <title>The draft genome of Thiocapsa marina 5811.</title>
        <authorList>
            <consortium name="US DOE Joint Genome Institute (JGI-PGF)"/>
            <person name="Lucas S."/>
            <person name="Han J."/>
            <person name="Cheng J.-F."/>
            <person name="Goodwin L."/>
            <person name="Pitluck S."/>
            <person name="Peters L."/>
            <person name="Land M.L."/>
            <person name="Hauser L."/>
            <person name="Vogl K."/>
            <person name="Liu Z."/>
            <person name="Imhoff J."/>
            <person name="Thiel V."/>
            <person name="Frigaard N.-U."/>
            <person name="Bryant D."/>
            <person name="Woyke T.J."/>
        </authorList>
    </citation>
    <scope>NUCLEOTIDE SEQUENCE [LARGE SCALE GENOMIC DNA]</scope>
    <source>
        <strain evidence="2 3">5811</strain>
    </source>
</reference>
<dbReference type="InterPro" id="IPR003593">
    <property type="entry name" value="AAA+_ATPase"/>
</dbReference>
<evidence type="ECO:0000313" key="2">
    <source>
        <dbReference type="EMBL" id="EGV16148.1"/>
    </source>
</evidence>
<dbReference type="InterPro" id="IPR027417">
    <property type="entry name" value="P-loop_NTPase"/>
</dbReference>
<name>F9UHX2_9GAMM</name>
<evidence type="ECO:0000259" key="1">
    <source>
        <dbReference type="SMART" id="SM00382"/>
    </source>
</evidence>
<dbReference type="InterPro" id="IPR050764">
    <property type="entry name" value="CbbQ/NirQ/NorQ/GpvN"/>
</dbReference>
<feature type="domain" description="AAA+ ATPase" evidence="1">
    <location>
        <begin position="56"/>
        <end position="205"/>
    </location>
</feature>
<dbReference type="SMART" id="SM00382">
    <property type="entry name" value="AAA"/>
    <property type="match status" value="1"/>
</dbReference>
<dbReference type="Gene3D" id="3.40.50.300">
    <property type="entry name" value="P-loop containing nucleotide triphosphate hydrolases"/>
    <property type="match status" value="1"/>
</dbReference>
<dbReference type="GO" id="GO:0016887">
    <property type="term" value="F:ATP hydrolysis activity"/>
    <property type="evidence" value="ECO:0007669"/>
    <property type="project" value="InterPro"/>
</dbReference>
<dbReference type="eggNOG" id="COG0714">
    <property type="taxonomic scope" value="Bacteria"/>
</dbReference>
<dbReference type="CDD" id="cd00009">
    <property type="entry name" value="AAA"/>
    <property type="match status" value="1"/>
</dbReference>
<dbReference type="STRING" id="768671.ThimaDRAFT_4525"/>
<dbReference type="PANTHER" id="PTHR42759">
    <property type="entry name" value="MOXR FAMILY PROTEIN"/>
    <property type="match status" value="1"/>
</dbReference>
<dbReference type="InterPro" id="IPR011704">
    <property type="entry name" value="ATPase_dyneun-rel_AAA"/>
</dbReference>
<keyword evidence="3" id="KW-1185">Reference proteome</keyword>
<evidence type="ECO:0000313" key="3">
    <source>
        <dbReference type="Proteomes" id="UP000005459"/>
    </source>
</evidence>
<dbReference type="GO" id="GO:0005524">
    <property type="term" value="F:ATP binding"/>
    <property type="evidence" value="ECO:0007669"/>
    <property type="project" value="InterPro"/>
</dbReference>
<accession>F9UHX2</accession>
<dbReference type="AlphaFoldDB" id="F9UHX2"/>
<dbReference type="EMBL" id="AFWV01000021">
    <property type="protein sequence ID" value="EGV16148.1"/>
    <property type="molecule type" value="Genomic_DNA"/>
</dbReference>
<sequence>MMTSRMTSLSSIELGGKHVFLSPSYDAGARHAGDLIGHEDVLRTVLAAWQQQPGMPPMAPLLVGPPGVGKNHIVYELARITGKRLWILQGHEDVTADDISCAVRSSDDPTRKFDYILASPATAMHEGGIVLFDEIGKMRPRALAPLASVTDERRTLFSNLLGDGILAHPGFRFIAATNSVDLDAEGLPDFIRSRLQPVIQIGLPGRREIGRIVRSRFERIGAKDELMSQFWRLWDAHRDGTLPSPRETLHVFGLAMGLADVDAGLTDEATDRVMLMVQPRHLEEAFLRICVNTRATT</sequence>
<protein>
    <submittedName>
        <fullName evidence="2">ATPase associated with various cellular activities AAA_5</fullName>
    </submittedName>
</protein>
<dbReference type="Pfam" id="PF07728">
    <property type="entry name" value="AAA_5"/>
    <property type="match status" value="1"/>
</dbReference>
<proteinExistence type="predicted"/>
<organism evidence="2 3">
    <name type="scientific">Thiocapsa marina 5811</name>
    <dbReference type="NCBI Taxonomy" id="768671"/>
    <lineage>
        <taxon>Bacteria</taxon>
        <taxon>Pseudomonadati</taxon>
        <taxon>Pseudomonadota</taxon>
        <taxon>Gammaproteobacteria</taxon>
        <taxon>Chromatiales</taxon>
        <taxon>Chromatiaceae</taxon>
        <taxon>Thiocapsa</taxon>
    </lineage>
</organism>
<gene>
    <name evidence="2" type="ORF">ThimaDRAFT_4525</name>
</gene>